<dbReference type="Proteomes" id="UP001196413">
    <property type="component" value="Unassembled WGS sequence"/>
</dbReference>
<protein>
    <submittedName>
        <fullName evidence="3">LamG</fullName>
    </submittedName>
</protein>
<keyword evidence="4" id="KW-1185">Reference proteome</keyword>
<sequence>MSGEQILHVFPYIFESEAETIEIRFKTEYSDGVLLNTRSNSDPNNELLIFLRDGSLEVLLRHNAAEHRFKWGHGISDNRWHFMRLKRRGEKVLLYLNGKWQQNNFLPSSMVLKINEISCGVGFTRSNGNLTQPFRGTLSRMMFNDIDLLERRKREGKLNKESKNQRNIKLKNSSVSFVNTSGYAVLSKRMASPFRLIYPSIFLQRAA</sequence>
<dbReference type="SUPFAM" id="SSF49899">
    <property type="entry name" value="Concanavalin A-like lectins/glucanases"/>
    <property type="match status" value="1"/>
</dbReference>
<evidence type="ECO:0000256" key="1">
    <source>
        <dbReference type="PROSITE-ProRule" id="PRU00122"/>
    </source>
</evidence>
<dbReference type="CDD" id="cd00110">
    <property type="entry name" value="LamG"/>
    <property type="match status" value="1"/>
</dbReference>
<dbReference type="InterPro" id="IPR013320">
    <property type="entry name" value="ConA-like_dom_sf"/>
</dbReference>
<reference evidence="3" key="1">
    <citation type="submission" date="2021-06" db="EMBL/GenBank/DDBJ databases">
        <title>Parelaphostrongylus tenuis whole genome reference sequence.</title>
        <authorList>
            <person name="Garwood T.J."/>
            <person name="Larsen P.A."/>
            <person name="Fountain-Jones N.M."/>
            <person name="Garbe J.R."/>
            <person name="Macchietto M.G."/>
            <person name="Kania S.A."/>
            <person name="Gerhold R.W."/>
            <person name="Richards J.E."/>
            <person name="Wolf T.M."/>
        </authorList>
    </citation>
    <scope>NUCLEOTIDE SEQUENCE</scope>
    <source>
        <strain evidence="3">MNPRO001-30</strain>
        <tissue evidence="3">Meninges</tissue>
    </source>
</reference>
<dbReference type="InterPro" id="IPR001791">
    <property type="entry name" value="Laminin_G"/>
</dbReference>
<comment type="caution">
    <text evidence="1">Lacks conserved residue(s) required for the propagation of feature annotation.</text>
</comment>
<name>A0AAD5R7I5_PARTN</name>
<feature type="domain" description="Laminin G" evidence="2">
    <location>
        <begin position="1"/>
        <end position="173"/>
    </location>
</feature>
<evidence type="ECO:0000313" key="3">
    <source>
        <dbReference type="EMBL" id="KAJ1370981.1"/>
    </source>
</evidence>
<evidence type="ECO:0000313" key="4">
    <source>
        <dbReference type="Proteomes" id="UP001196413"/>
    </source>
</evidence>
<dbReference type="Gene3D" id="2.60.120.200">
    <property type="match status" value="1"/>
</dbReference>
<accession>A0AAD5R7I5</accession>
<gene>
    <name evidence="3" type="primary">NRX-1_2</name>
    <name evidence="3" type="ORF">KIN20_032836</name>
</gene>
<dbReference type="Pfam" id="PF02210">
    <property type="entry name" value="Laminin_G_2"/>
    <property type="match status" value="1"/>
</dbReference>
<dbReference type="SMART" id="SM00282">
    <property type="entry name" value="LamG"/>
    <property type="match status" value="1"/>
</dbReference>
<dbReference type="AlphaFoldDB" id="A0AAD5R7I5"/>
<organism evidence="3 4">
    <name type="scientific">Parelaphostrongylus tenuis</name>
    <name type="common">Meningeal worm</name>
    <dbReference type="NCBI Taxonomy" id="148309"/>
    <lineage>
        <taxon>Eukaryota</taxon>
        <taxon>Metazoa</taxon>
        <taxon>Ecdysozoa</taxon>
        <taxon>Nematoda</taxon>
        <taxon>Chromadorea</taxon>
        <taxon>Rhabditida</taxon>
        <taxon>Rhabditina</taxon>
        <taxon>Rhabditomorpha</taxon>
        <taxon>Strongyloidea</taxon>
        <taxon>Metastrongylidae</taxon>
        <taxon>Parelaphostrongylus</taxon>
    </lineage>
</organism>
<comment type="caution">
    <text evidence="3">The sequence shown here is derived from an EMBL/GenBank/DDBJ whole genome shotgun (WGS) entry which is preliminary data.</text>
</comment>
<dbReference type="EMBL" id="JAHQIW010006888">
    <property type="protein sequence ID" value="KAJ1370981.1"/>
    <property type="molecule type" value="Genomic_DNA"/>
</dbReference>
<proteinExistence type="predicted"/>
<dbReference type="PROSITE" id="PS50025">
    <property type="entry name" value="LAM_G_DOMAIN"/>
    <property type="match status" value="1"/>
</dbReference>
<evidence type="ECO:0000259" key="2">
    <source>
        <dbReference type="PROSITE" id="PS50025"/>
    </source>
</evidence>